<protein>
    <submittedName>
        <fullName evidence="1">Uncharacterized protein</fullName>
    </submittedName>
</protein>
<keyword evidence="2" id="KW-1185">Reference proteome</keyword>
<dbReference type="HOGENOM" id="CLU_2430587_0_0_1"/>
<dbReference type="Gramene" id="OB10G14420.1">
    <property type="protein sequence ID" value="OB10G14420.1"/>
    <property type="gene ID" value="OB10G14420"/>
</dbReference>
<name>J3N1P4_ORYBR</name>
<reference evidence="1" key="2">
    <citation type="submission" date="2013-04" db="UniProtKB">
        <authorList>
            <consortium name="EnsemblPlants"/>
        </authorList>
    </citation>
    <scope>IDENTIFICATION</scope>
</reference>
<proteinExistence type="predicted"/>
<dbReference type="STRING" id="4533.J3N1P4"/>
<accession>J3N1P4</accession>
<organism evidence="1">
    <name type="scientific">Oryza brachyantha</name>
    <name type="common">malo sina</name>
    <dbReference type="NCBI Taxonomy" id="4533"/>
    <lineage>
        <taxon>Eukaryota</taxon>
        <taxon>Viridiplantae</taxon>
        <taxon>Streptophyta</taxon>
        <taxon>Embryophyta</taxon>
        <taxon>Tracheophyta</taxon>
        <taxon>Spermatophyta</taxon>
        <taxon>Magnoliopsida</taxon>
        <taxon>Liliopsida</taxon>
        <taxon>Poales</taxon>
        <taxon>Poaceae</taxon>
        <taxon>BOP clade</taxon>
        <taxon>Oryzoideae</taxon>
        <taxon>Oryzeae</taxon>
        <taxon>Oryzinae</taxon>
        <taxon>Oryza</taxon>
    </lineage>
</organism>
<sequence length="91" mass="9654">MDADLVQGCLEAGGCLHYPSSPSSPTSTFAATSSSSSILQSLPLTCAALRRRWPRCVVIVSMEDYRTTAGGDDGSDVDAIDFDALARNLQR</sequence>
<dbReference type="AlphaFoldDB" id="J3N1P4"/>
<evidence type="ECO:0000313" key="2">
    <source>
        <dbReference type="Proteomes" id="UP000006038"/>
    </source>
</evidence>
<reference evidence="1" key="1">
    <citation type="journal article" date="2013" name="Nat. Commun.">
        <title>Whole-genome sequencing of Oryza brachyantha reveals mechanisms underlying Oryza genome evolution.</title>
        <authorList>
            <person name="Chen J."/>
            <person name="Huang Q."/>
            <person name="Gao D."/>
            <person name="Wang J."/>
            <person name="Lang Y."/>
            <person name="Liu T."/>
            <person name="Li B."/>
            <person name="Bai Z."/>
            <person name="Luis Goicoechea J."/>
            <person name="Liang C."/>
            <person name="Chen C."/>
            <person name="Zhang W."/>
            <person name="Sun S."/>
            <person name="Liao Y."/>
            <person name="Zhang X."/>
            <person name="Yang L."/>
            <person name="Song C."/>
            <person name="Wang M."/>
            <person name="Shi J."/>
            <person name="Liu G."/>
            <person name="Liu J."/>
            <person name="Zhou H."/>
            <person name="Zhou W."/>
            <person name="Yu Q."/>
            <person name="An N."/>
            <person name="Chen Y."/>
            <person name="Cai Q."/>
            <person name="Wang B."/>
            <person name="Liu B."/>
            <person name="Min J."/>
            <person name="Huang Y."/>
            <person name="Wu H."/>
            <person name="Li Z."/>
            <person name="Zhang Y."/>
            <person name="Yin Y."/>
            <person name="Song W."/>
            <person name="Jiang J."/>
            <person name="Jackson S.A."/>
            <person name="Wing R.A."/>
            <person name="Wang J."/>
            <person name="Chen M."/>
        </authorList>
    </citation>
    <scope>NUCLEOTIDE SEQUENCE [LARGE SCALE GENOMIC DNA]</scope>
    <source>
        <strain evidence="1">cv. IRGC 101232</strain>
    </source>
</reference>
<dbReference type="Proteomes" id="UP000006038">
    <property type="component" value="Chromosome 10"/>
</dbReference>
<evidence type="ECO:0000313" key="1">
    <source>
        <dbReference type="EnsemblPlants" id="OB10G14420.1"/>
    </source>
</evidence>
<dbReference type="EnsemblPlants" id="OB10G14420.1">
    <property type="protein sequence ID" value="OB10G14420.1"/>
    <property type="gene ID" value="OB10G14420"/>
</dbReference>